<accession>A0A6M8SMC9</accession>
<dbReference type="Proteomes" id="UP000504844">
    <property type="component" value="Chromosome"/>
</dbReference>
<keyword evidence="1" id="KW-1133">Transmembrane helix</keyword>
<proteinExistence type="predicted"/>
<sequence length="45" mass="5303">MSDETWFMLVLFAATFFPIAAWLLPWKKNVFPNQSVAPECEKNQR</sequence>
<organism evidence="2 3">
    <name type="scientific">Deefgea piscis</name>
    <dbReference type="NCBI Taxonomy" id="2739061"/>
    <lineage>
        <taxon>Bacteria</taxon>
        <taxon>Pseudomonadati</taxon>
        <taxon>Pseudomonadota</taxon>
        <taxon>Betaproteobacteria</taxon>
        <taxon>Neisseriales</taxon>
        <taxon>Chitinibacteraceae</taxon>
        <taxon>Deefgea</taxon>
    </lineage>
</organism>
<reference evidence="2 3" key="1">
    <citation type="submission" date="2020-05" db="EMBL/GenBank/DDBJ databases">
        <title>Complete genome sequence of Deefgea sp. D17.</title>
        <authorList>
            <person name="Bae J.-W."/>
            <person name="Han J.E."/>
        </authorList>
    </citation>
    <scope>NUCLEOTIDE SEQUENCE [LARGE SCALE GENOMIC DNA]</scope>
    <source>
        <strain evidence="2 3">D17</strain>
    </source>
</reference>
<keyword evidence="1" id="KW-0472">Membrane</keyword>
<evidence type="ECO:0000313" key="3">
    <source>
        <dbReference type="Proteomes" id="UP000504844"/>
    </source>
</evidence>
<name>A0A6M8SMC9_9NEIS</name>
<dbReference type="RefSeq" id="WP_173531918.1">
    <property type="nucleotide sequence ID" value="NZ_CP054143.1"/>
</dbReference>
<evidence type="ECO:0000256" key="1">
    <source>
        <dbReference type="SAM" id="Phobius"/>
    </source>
</evidence>
<dbReference type="KEGG" id="dee:HQN60_00900"/>
<keyword evidence="1" id="KW-0812">Transmembrane</keyword>
<feature type="transmembrane region" description="Helical" evidence="1">
    <location>
        <begin position="6"/>
        <end position="24"/>
    </location>
</feature>
<evidence type="ECO:0000313" key="2">
    <source>
        <dbReference type="EMBL" id="QKJ65408.1"/>
    </source>
</evidence>
<dbReference type="AlphaFoldDB" id="A0A6M8SMC9"/>
<gene>
    <name evidence="2" type="ORF">HQN60_00900</name>
</gene>
<keyword evidence="3" id="KW-1185">Reference proteome</keyword>
<protein>
    <submittedName>
        <fullName evidence="2">Uncharacterized protein</fullName>
    </submittedName>
</protein>
<dbReference type="EMBL" id="CP054143">
    <property type="protein sequence ID" value="QKJ65408.1"/>
    <property type="molecule type" value="Genomic_DNA"/>
</dbReference>